<dbReference type="EMBL" id="KN832999">
    <property type="protein sequence ID" value="KIM81478.1"/>
    <property type="molecule type" value="Genomic_DNA"/>
</dbReference>
<dbReference type="HOGENOM" id="CLU_765282_0_0_1"/>
<dbReference type="InParanoid" id="A0A0C3B5F2"/>
<dbReference type="SUPFAM" id="SSF53098">
    <property type="entry name" value="Ribonuclease H-like"/>
    <property type="match status" value="1"/>
</dbReference>
<dbReference type="AlphaFoldDB" id="A0A0C3B5F2"/>
<gene>
    <name evidence="1" type="ORF">PILCRDRAFT_502352</name>
</gene>
<dbReference type="Proteomes" id="UP000054166">
    <property type="component" value="Unassembled WGS sequence"/>
</dbReference>
<name>A0A0C3B5F2_PILCF</name>
<sequence>MFEDVIRHMRVTVAFFGKSTISTTFLTEMRKAMSIPRGLEAIGKTRFATICLSAIALDRCFPAITKLVESGKISLKKEILHLFVKNSHSGAKFRMELKRLIKVLTPFAKTIACLESSQSNPADVYLFWLAILASLKRLFDDDTAGFSVSEAGEIRAIANARFREVLQEGPDDCYISAFYLNPKYVHSKVLKKLNPLALSIRVPAPKAKGAEPTKMNPIPSQIVYNRVLAYLGKLVEAEWRTKEHPILARFSRGSDLVSAFKNQFHSYSLLRYPFDKPLAPGQSVRSWWCSFLEHPEANVLACIGKKLYSVKPNSMPEERTVSVFTRTNTALRNAQEVRTLVDMTQIRQFNMYRAMVRSDLCW</sequence>
<accession>A0A0C3B5F2</accession>
<dbReference type="STRING" id="765440.A0A0C3B5F2"/>
<evidence type="ECO:0000313" key="1">
    <source>
        <dbReference type="EMBL" id="KIM81478.1"/>
    </source>
</evidence>
<evidence type="ECO:0000313" key="2">
    <source>
        <dbReference type="Proteomes" id="UP000054166"/>
    </source>
</evidence>
<proteinExistence type="predicted"/>
<dbReference type="OrthoDB" id="3236755at2759"/>
<reference evidence="2" key="2">
    <citation type="submission" date="2015-01" db="EMBL/GenBank/DDBJ databases">
        <title>Evolutionary Origins and Diversification of the Mycorrhizal Mutualists.</title>
        <authorList>
            <consortium name="DOE Joint Genome Institute"/>
            <consortium name="Mycorrhizal Genomics Consortium"/>
            <person name="Kohler A."/>
            <person name="Kuo A."/>
            <person name="Nagy L.G."/>
            <person name="Floudas D."/>
            <person name="Copeland A."/>
            <person name="Barry K.W."/>
            <person name="Cichocki N."/>
            <person name="Veneault-Fourrey C."/>
            <person name="LaButti K."/>
            <person name="Lindquist E.A."/>
            <person name="Lipzen A."/>
            <person name="Lundell T."/>
            <person name="Morin E."/>
            <person name="Murat C."/>
            <person name="Riley R."/>
            <person name="Ohm R."/>
            <person name="Sun H."/>
            <person name="Tunlid A."/>
            <person name="Henrissat B."/>
            <person name="Grigoriev I.V."/>
            <person name="Hibbett D.S."/>
            <person name="Martin F."/>
        </authorList>
    </citation>
    <scope>NUCLEOTIDE SEQUENCE [LARGE SCALE GENOMIC DNA]</scope>
    <source>
        <strain evidence="2">F 1598</strain>
    </source>
</reference>
<dbReference type="InterPro" id="IPR012337">
    <property type="entry name" value="RNaseH-like_sf"/>
</dbReference>
<reference evidence="1 2" key="1">
    <citation type="submission" date="2014-04" db="EMBL/GenBank/DDBJ databases">
        <authorList>
            <consortium name="DOE Joint Genome Institute"/>
            <person name="Kuo A."/>
            <person name="Tarkka M."/>
            <person name="Buscot F."/>
            <person name="Kohler A."/>
            <person name="Nagy L.G."/>
            <person name="Floudas D."/>
            <person name="Copeland A."/>
            <person name="Barry K.W."/>
            <person name="Cichocki N."/>
            <person name="Veneault-Fourrey C."/>
            <person name="LaButti K."/>
            <person name="Lindquist E.A."/>
            <person name="Lipzen A."/>
            <person name="Lundell T."/>
            <person name="Morin E."/>
            <person name="Murat C."/>
            <person name="Sun H."/>
            <person name="Tunlid A."/>
            <person name="Henrissat B."/>
            <person name="Grigoriev I.V."/>
            <person name="Hibbett D.S."/>
            <person name="Martin F."/>
            <person name="Nordberg H.P."/>
            <person name="Cantor M.N."/>
            <person name="Hua S.X."/>
        </authorList>
    </citation>
    <scope>NUCLEOTIDE SEQUENCE [LARGE SCALE GENOMIC DNA]</scope>
    <source>
        <strain evidence="1 2">F 1598</strain>
    </source>
</reference>
<keyword evidence="2" id="KW-1185">Reference proteome</keyword>
<protein>
    <submittedName>
        <fullName evidence="1">Uncharacterized protein</fullName>
    </submittedName>
</protein>
<organism evidence="1 2">
    <name type="scientific">Piloderma croceum (strain F 1598)</name>
    <dbReference type="NCBI Taxonomy" id="765440"/>
    <lineage>
        <taxon>Eukaryota</taxon>
        <taxon>Fungi</taxon>
        <taxon>Dikarya</taxon>
        <taxon>Basidiomycota</taxon>
        <taxon>Agaricomycotina</taxon>
        <taxon>Agaricomycetes</taxon>
        <taxon>Agaricomycetidae</taxon>
        <taxon>Atheliales</taxon>
        <taxon>Atheliaceae</taxon>
        <taxon>Piloderma</taxon>
    </lineage>
</organism>